<dbReference type="GO" id="GO:0003677">
    <property type="term" value="F:DNA binding"/>
    <property type="evidence" value="ECO:0007669"/>
    <property type="project" value="UniProtKB-KW"/>
</dbReference>
<dbReference type="InterPro" id="IPR036388">
    <property type="entry name" value="WH-like_DNA-bd_sf"/>
</dbReference>
<dbReference type="SUPFAM" id="SSF46785">
    <property type="entry name" value="Winged helix' DNA-binding domain"/>
    <property type="match status" value="1"/>
</dbReference>
<keyword evidence="1" id="KW-0805">Transcription regulation</keyword>
<proteinExistence type="predicted"/>
<dbReference type="GO" id="GO:0003700">
    <property type="term" value="F:DNA-binding transcription factor activity"/>
    <property type="evidence" value="ECO:0007669"/>
    <property type="project" value="InterPro"/>
</dbReference>
<keyword evidence="6" id="KW-1185">Reference proteome</keyword>
<dbReference type="SMART" id="SM00345">
    <property type="entry name" value="HTH_GNTR"/>
    <property type="match status" value="1"/>
</dbReference>
<dbReference type="PANTHER" id="PTHR43537">
    <property type="entry name" value="TRANSCRIPTIONAL REGULATOR, GNTR FAMILY"/>
    <property type="match status" value="1"/>
</dbReference>
<name>A0A850PUE2_9MYCO</name>
<dbReference type="Pfam" id="PF07729">
    <property type="entry name" value="FCD"/>
    <property type="match status" value="1"/>
</dbReference>
<dbReference type="CDD" id="cd07377">
    <property type="entry name" value="WHTH_GntR"/>
    <property type="match status" value="1"/>
</dbReference>
<accession>A0A850PUE2</accession>
<evidence type="ECO:0000313" key="6">
    <source>
        <dbReference type="Proteomes" id="UP000570517"/>
    </source>
</evidence>
<keyword evidence="3" id="KW-0804">Transcription</keyword>
<dbReference type="InterPro" id="IPR000524">
    <property type="entry name" value="Tscrpt_reg_HTH_GntR"/>
</dbReference>
<dbReference type="PANTHER" id="PTHR43537:SF5">
    <property type="entry name" value="UXU OPERON TRANSCRIPTIONAL REGULATOR"/>
    <property type="match status" value="1"/>
</dbReference>
<dbReference type="Proteomes" id="UP000570517">
    <property type="component" value="Unassembled WGS sequence"/>
</dbReference>
<dbReference type="SUPFAM" id="SSF48008">
    <property type="entry name" value="GntR ligand-binding domain-like"/>
    <property type="match status" value="1"/>
</dbReference>
<sequence>MSSLSPLVAAEAPVGRADEIVQRITEAIHLGLLDDGERLPVEIDLAAQFGVAPMTVREALATLREQALVETRRGRSGGSFVRRPAGPPVDQLTARLAAMSASDLRDLFDEHTAIAGQAARLAAERAAPYAVRRLFVLTDQLGSATTLGDRIRADSRFHIQVAIASQSARLARREANLQAEIAGLVWLPVGRQVDIAAHVEEQHAIATAVASENAAEARRLAEAHIMGQLARLTEVNLDLTAGATDLDLKAAADADLTAAPGADA</sequence>
<keyword evidence="2" id="KW-0238">DNA-binding</keyword>
<evidence type="ECO:0000256" key="1">
    <source>
        <dbReference type="ARBA" id="ARBA00023015"/>
    </source>
</evidence>
<dbReference type="InterPro" id="IPR036390">
    <property type="entry name" value="WH_DNA-bd_sf"/>
</dbReference>
<evidence type="ECO:0000256" key="2">
    <source>
        <dbReference type="ARBA" id="ARBA00023125"/>
    </source>
</evidence>
<protein>
    <submittedName>
        <fullName evidence="5">Transcriptional regulator, GntR family</fullName>
    </submittedName>
</protein>
<dbReference type="RefSeq" id="WP_347133393.1">
    <property type="nucleotide sequence ID" value="NZ_JABFYL010000045.1"/>
</dbReference>
<dbReference type="PROSITE" id="PS50949">
    <property type="entry name" value="HTH_GNTR"/>
    <property type="match status" value="1"/>
</dbReference>
<dbReference type="SMART" id="SM00895">
    <property type="entry name" value="FCD"/>
    <property type="match status" value="1"/>
</dbReference>
<dbReference type="Gene3D" id="1.10.10.10">
    <property type="entry name" value="Winged helix-like DNA-binding domain superfamily/Winged helix DNA-binding domain"/>
    <property type="match status" value="1"/>
</dbReference>
<evidence type="ECO:0000256" key="3">
    <source>
        <dbReference type="ARBA" id="ARBA00023163"/>
    </source>
</evidence>
<feature type="domain" description="HTH gntR-type" evidence="4">
    <location>
        <begin position="14"/>
        <end position="84"/>
    </location>
</feature>
<dbReference type="InterPro" id="IPR008920">
    <property type="entry name" value="TF_FadR/GntR_C"/>
</dbReference>
<gene>
    <name evidence="5" type="ORF">HLY00_4201</name>
</gene>
<dbReference type="InterPro" id="IPR011711">
    <property type="entry name" value="GntR_C"/>
</dbReference>
<dbReference type="Gene3D" id="1.20.120.530">
    <property type="entry name" value="GntR ligand-binding domain-like"/>
    <property type="match status" value="1"/>
</dbReference>
<dbReference type="AlphaFoldDB" id="A0A850PUE2"/>
<comment type="caution">
    <text evidence="5">The sequence shown here is derived from an EMBL/GenBank/DDBJ whole genome shotgun (WGS) entry which is preliminary data.</text>
</comment>
<reference evidence="5 6" key="1">
    <citation type="submission" date="2020-05" db="EMBL/GenBank/DDBJ databases">
        <title>Draft genome sequence of Mycobacterium hippocampi DL, isolated from European seabass, Dicentrarchus labrax, reared in fish farms.</title>
        <authorList>
            <person name="Stathopoulou P."/>
            <person name="Asimakis E."/>
            <person name="Tzokas K."/>
            <person name="Batargias C."/>
            <person name="Tsiamis G."/>
        </authorList>
    </citation>
    <scope>NUCLEOTIDE SEQUENCE [LARGE SCALE GENOMIC DNA]</scope>
    <source>
        <strain evidence="5 6">DL</strain>
    </source>
</reference>
<evidence type="ECO:0000259" key="4">
    <source>
        <dbReference type="PROSITE" id="PS50949"/>
    </source>
</evidence>
<dbReference type="Pfam" id="PF00392">
    <property type="entry name" value="GntR"/>
    <property type="match status" value="1"/>
</dbReference>
<organism evidence="5 6">
    <name type="scientific">Mycolicibacterium hippocampi</name>
    <dbReference type="NCBI Taxonomy" id="659824"/>
    <lineage>
        <taxon>Bacteria</taxon>
        <taxon>Bacillati</taxon>
        <taxon>Actinomycetota</taxon>
        <taxon>Actinomycetes</taxon>
        <taxon>Mycobacteriales</taxon>
        <taxon>Mycobacteriaceae</taxon>
        <taxon>Mycolicibacterium</taxon>
    </lineage>
</organism>
<evidence type="ECO:0000313" key="5">
    <source>
        <dbReference type="EMBL" id="NVN52497.1"/>
    </source>
</evidence>
<dbReference type="EMBL" id="JABFYL010000045">
    <property type="protein sequence ID" value="NVN52497.1"/>
    <property type="molecule type" value="Genomic_DNA"/>
</dbReference>